<dbReference type="InterPro" id="IPR000281">
    <property type="entry name" value="HTH_RpiR"/>
</dbReference>
<dbReference type="SUPFAM" id="SSF53697">
    <property type="entry name" value="SIS domain"/>
    <property type="match status" value="1"/>
</dbReference>
<dbReference type="AlphaFoldDB" id="A0A9D1HMA8"/>
<dbReference type="Proteomes" id="UP000824175">
    <property type="component" value="Unassembled WGS sequence"/>
</dbReference>
<evidence type="ECO:0000313" key="7">
    <source>
        <dbReference type="Proteomes" id="UP000824175"/>
    </source>
</evidence>
<dbReference type="GO" id="GO:0003677">
    <property type="term" value="F:DNA binding"/>
    <property type="evidence" value="ECO:0007669"/>
    <property type="project" value="UniProtKB-KW"/>
</dbReference>
<dbReference type="PANTHER" id="PTHR30514:SF10">
    <property type="entry name" value="MURR_RPIR FAMILY TRANSCRIPTIONAL REGULATOR"/>
    <property type="match status" value="1"/>
</dbReference>
<evidence type="ECO:0000256" key="1">
    <source>
        <dbReference type="ARBA" id="ARBA00023015"/>
    </source>
</evidence>
<feature type="domain" description="HTH rpiR-type" evidence="4">
    <location>
        <begin position="1"/>
        <end position="76"/>
    </location>
</feature>
<dbReference type="PROSITE" id="PS51071">
    <property type="entry name" value="HTH_RPIR"/>
    <property type="match status" value="1"/>
</dbReference>
<dbReference type="InterPro" id="IPR035472">
    <property type="entry name" value="RpiR-like_SIS"/>
</dbReference>
<accession>A0A9D1HMA8</accession>
<dbReference type="PANTHER" id="PTHR30514">
    <property type="entry name" value="GLUCOKINASE"/>
    <property type="match status" value="1"/>
</dbReference>
<keyword evidence="2" id="KW-0238">DNA-binding</keyword>
<dbReference type="Gene3D" id="3.40.50.10490">
    <property type="entry name" value="Glucose-6-phosphate isomerase like protein, domain 1"/>
    <property type="match status" value="1"/>
</dbReference>
<evidence type="ECO:0000259" key="5">
    <source>
        <dbReference type="PROSITE" id="PS51464"/>
    </source>
</evidence>
<feature type="domain" description="SIS" evidence="5">
    <location>
        <begin position="121"/>
        <end position="262"/>
    </location>
</feature>
<protein>
    <submittedName>
        <fullName evidence="6">MurR/RpiR family transcriptional regulator</fullName>
    </submittedName>
</protein>
<gene>
    <name evidence="6" type="ORF">IAD15_02945</name>
</gene>
<evidence type="ECO:0000259" key="4">
    <source>
        <dbReference type="PROSITE" id="PS51071"/>
    </source>
</evidence>
<evidence type="ECO:0000256" key="2">
    <source>
        <dbReference type="ARBA" id="ARBA00023125"/>
    </source>
</evidence>
<keyword evidence="3" id="KW-0804">Transcription</keyword>
<reference evidence="6" key="2">
    <citation type="journal article" date="2021" name="PeerJ">
        <title>Extensive microbial diversity within the chicken gut microbiome revealed by metagenomics and culture.</title>
        <authorList>
            <person name="Gilroy R."/>
            <person name="Ravi A."/>
            <person name="Getino M."/>
            <person name="Pursley I."/>
            <person name="Horton D.L."/>
            <person name="Alikhan N.F."/>
            <person name="Baker D."/>
            <person name="Gharbi K."/>
            <person name="Hall N."/>
            <person name="Watson M."/>
            <person name="Adriaenssens E.M."/>
            <person name="Foster-Nyarko E."/>
            <person name="Jarju S."/>
            <person name="Secka A."/>
            <person name="Antonio M."/>
            <person name="Oren A."/>
            <person name="Chaudhuri R.R."/>
            <person name="La Ragione R."/>
            <person name="Hildebrand F."/>
            <person name="Pallen M.J."/>
        </authorList>
    </citation>
    <scope>NUCLEOTIDE SEQUENCE</scope>
    <source>
        <strain evidence="6">CHK195-11698</strain>
    </source>
</reference>
<name>A0A9D1HMA8_9FIRM</name>
<comment type="caution">
    <text evidence="6">The sequence shown here is derived from an EMBL/GenBank/DDBJ whole genome shotgun (WGS) entry which is preliminary data.</text>
</comment>
<dbReference type="InterPro" id="IPR047640">
    <property type="entry name" value="RpiR-like"/>
</dbReference>
<dbReference type="Pfam" id="PF01380">
    <property type="entry name" value="SIS"/>
    <property type="match status" value="1"/>
</dbReference>
<dbReference type="InterPro" id="IPR036388">
    <property type="entry name" value="WH-like_DNA-bd_sf"/>
</dbReference>
<dbReference type="GO" id="GO:0003700">
    <property type="term" value="F:DNA-binding transcription factor activity"/>
    <property type="evidence" value="ECO:0007669"/>
    <property type="project" value="InterPro"/>
</dbReference>
<dbReference type="PROSITE" id="PS51464">
    <property type="entry name" value="SIS"/>
    <property type="match status" value="1"/>
</dbReference>
<dbReference type="EMBL" id="DVMJ01000020">
    <property type="protein sequence ID" value="HIU13008.1"/>
    <property type="molecule type" value="Genomic_DNA"/>
</dbReference>
<dbReference type="SUPFAM" id="SSF46689">
    <property type="entry name" value="Homeodomain-like"/>
    <property type="match status" value="1"/>
</dbReference>
<organism evidence="6 7">
    <name type="scientific">Candidatus Fimiplasma intestinipullorum</name>
    <dbReference type="NCBI Taxonomy" id="2840825"/>
    <lineage>
        <taxon>Bacteria</taxon>
        <taxon>Bacillati</taxon>
        <taxon>Bacillota</taxon>
        <taxon>Clostridia</taxon>
        <taxon>Eubacteriales</taxon>
        <taxon>Candidatus Fimiplasma</taxon>
    </lineage>
</organism>
<proteinExistence type="predicted"/>
<dbReference type="CDD" id="cd05013">
    <property type="entry name" value="SIS_RpiR"/>
    <property type="match status" value="1"/>
</dbReference>
<evidence type="ECO:0000256" key="3">
    <source>
        <dbReference type="ARBA" id="ARBA00023163"/>
    </source>
</evidence>
<dbReference type="InterPro" id="IPR001347">
    <property type="entry name" value="SIS_dom"/>
</dbReference>
<dbReference type="GO" id="GO:0097367">
    <property type="term" value="F:carbohydrate derivative binding"/>
    <property type="evidence" value="ECO:0007669"/>
    <property type="project" value="InterPro"/>
</dbReference>
<keyword evidence="1" id="KW-0805">Transcription regulation</keyword>
<dbReference type="InterPro" id="IPR046348">
    <property type="entry name" value="SIS_dom_sf"/>
</dbReference>
<dbReference type="Gene3D" id="1.10.10.10">
    <property type="entry name" value="Winged helix-like DNA-binding domain superfamily/Winged helix DNA-binding domain"/>
    <property type="match status" value="1"/>
</dbReference>
<sequence length="282" mass="32620">MSIIKEMRQSARFTSTEQQIIDYILKNPEELVNLNASTLALVTYSSPASITRMCKKLNTSGFSEFKKKFLDDLRFNQYTYLTPVFSAEDSAFTTVNKMTILKIMALQEMTENLDYGQLKRILDKISTASQIDIFASSEHMYIAKEFAYYLRTLGINALIYTSTNQRYAQAVMADQTHVAFIINQSGYTKKYHDITQTLRQNHVYCIGISENRYSPLMRLTHESIVIKGQNISKTITNIMFNFNLKGFLDYLFVLLYTTNDEQFEEKNAQLNAFIQAFENHSE</sequence>
<reference evidence="6" key="1">
    <citation type="submission" date="2020-10" db="EMBL/GenBank/DDBJ databases">
        <authorList>
            <person name="Gilroy R."/>
        </authorList>
    </citation>
    <scope>NUCLEOTIDE SEQUENCE</scope>
    <source>
        <strain evidence="6">CHK195-11698</strain>
    </source>
</reference>
<evidence type="ECO:0000313" key="6">
    <source>
        <dbReference type="EMBL" id="HIU13008.1"/>
    </source>
</evidence>
<dbReference type="Pfam" id="PF01418">
    <property type="entry name" value="HTH_6"/>
    <property type="match status" value="1"/>
</dbReference>
<dbReference type="InterPro" id="IPR009057">
    <property type="entry name" value="Homeodomain-like_sf"/>
</dbReference>
<dbReference type="GO" id="GO:1901135">
    <property type="term" value="P:carbohydrate derivative metabolic process"/>
    <property type="evidence" value="ECO:0007669"/>
    <property type="project" value="InterPro"/>
</dbReference>